<dbReference type="FunFam" id="3.20.20.300:FF:000003">
    <property type="entry name" value="Beta-D-glucan exohydrolase isoenzyme ExoI"/>
    <property type="match status" value="1"/>
</dbReference>
<dbReference type="InterPro" id="IPR001764">
    <property type="entry name" value="Glyco_hydro_3_N"/>
</dbReference>
<evidence type="ECO:0000256" key="3">
    <source>
        <dbReference type="ARBA" id="ARBA00023295"/>
    </source>
</evidence>
<evidence type="ECO:0000256" key="2">
    <source>
        <dbReference type="ARBA" id="ARBA00022801"/>
    </source>
</evidence>
<dbReference type="Gene3D" id="3.20.20.300">
    <property type="entry name" value="Glycoside hydrolase, family 3, N-terminal domain"/>
    <property type="match status" value="1"/>
</dbReference>
<dbReference type="AlphaFoldDB" id="A0A9Q0KPK2"/>
<dbReference type="FunFam" id="3.40.50.1700:FF:000002">
    <property type="entry name" value="Glycosyl hydrolase family protein"/>
    <property type="match status" value="1"/>
</dbReference>
<dbReference type="InterPro" id="IPR036962">
    <property type="entry name" value="Glyco_hydro_3_N_sf"/>
</dbReference>
<dbReference type="Pfam" id="PF00933">
    <property type="entry name" value="Glyco_hydro_3"/>
    <property type="match status" value="1"/>
</dbReference>
<dbReference type="InterPro" id="IPR002772">
    <property type="entry name" value="Glyco_hydro_3_C"/>
</dbReference>
<dbReference type="PANTHER" id="PTHR30620">
    <property type="entry name" value="PERIPLASMIC BETA-GLUCOSIDASE-RELATED"/>
    <property type="match status" value="1"/>
</dbReference>
<dbReference type="OrthoDB" id="416222at2759"/>
<dbReference type="SUPFAM" id="SSF52279">
    <property type="entry name" value="Beta-D-glucan exohydrolase, C-terminal domain"/>
    <property type="match status" value="1"/>
</dbReference>
<dbReference type="InterPro" id="IPR036881">
    <property type="entry name" value="Glyco_hydro_3_C_sf"/>
</dbReference>
<evidence type="ECO:0000313" key="9">
    <source>
        <dbReference type="Proteomes" id="UP001141806"/>
    </source>
</evidence>
<proteinExistence type="inferred from homology"/>
<feature type="domain" description="Glycoside hydrolase family 3 C-terminal" evidence="7">
    <location>
        <begin position="434"/>
        <end position="643"/>
    </location>
</feature>
<keyword evidence="5" id="KW-0472">Membrane</keyword>
<comment type="caution">
    <text evidence="8">The sequence shown here is derived from an EMBL/GenBank/DDBJ whole genome shotgun (WGS) entry which is preliminary data.</text>
</comment>
<protein>
    <recommendedName>
        <fullName evidence="10">Beta-glucosidase</fullName>
    </recommendedName>
</protein>
<dbReference type="InterPro" id="IPR017853">
    <property type="entry name" value="GH"/>
</dbReference>
<dbReference type="Proteomes" id="UP001141806">
    <property type="component" value="Unassembled WGS sequence"/>
</dbReference>
<keyword evidence="5" id="KW-0812">Transmembrane</keyword>
<evidence type="ECO:0000259" key="7">
    <source>
        <dbReference type="Pfam" id="PF01915"/>
    </source>
</evidence>
<keyword evidence="3 4" id="KW-0326">Glycosidase</keyword>
<dbReference type="PRINTS" id="PR00133">
    <property type="entry name" value="GLHYDRLASE3"/>
</dbReference>
<reference evidence="8" key="1">
    <citation type="journal article" date="2023" name="Plant J.">
        <title>The genome of the king protea, Protea cynaroides.</title>
        <authorList>
            <person name="Chang J."/>
            <person name="Duong T.A."/>
            <person name="Schoeman C."/>
            <person name="Ma X."/>
            <person name="Roodt D."/>
            <person name="Barker N."/>
            <person name="Li Z."/>
            <person name="Van de Peer Y."/>
            <person name="Mizrachi E."/>
        </authorList>
    </citation>
    <scope>NUCLEOTIDE SEQUENCE</scope>
    <source>
        <tissue evidence="8">Young leaves</tissue>
    </source>
</reference>
<keyword evidence="9" id="KW-1185">Reference proteome</keyword>
<evidence type="ECO:0008006" key="10">
    <source>
        <dbReference type="Google" id="ProtNLM"/>
    </source>
</evidence>
<dbReference type="Pfam" id="PF01915">
    <property type="entry name" value="Glyco_hydro_3_C"/>
    <property type="match status" value="1"/>
</dbReference>
<evidence type="ECO:0000259" key="6">
    <source>
        <dbReference type="Pfam" id="PF00933"/>
    </source>
</evidence>
<keyword evidence="5" id="KW-1133">Transmembrane helix</keyword>
<accession>A0A9Q0KPK2</accession>
<dbReference type="PANTHER" id="PTHR30620:SF35">
    <property type="entry name" value="GLYCOSYL HYDROLASE FAMILY PROTEIN"/>
    <property type="match status" value="1"/>
</dbReference>
<organism evidence="8 9">
    <name type="scientific">Protea cynaroides</name>
    <dbReference type="NCBI Taxonomy" id="273540"/>
    <lineage>
        <taxon>Eukaryota</taxon>
        <taxon>Viridiplantae</taxon>
        <taxon>Streptophyta</taxon>
        <taxon>Embryophyta</taxon>
        <taxon>Tracheophyta</taxon>
        <taxon>Spermatophyta</taxon>
        <taxon>Magnoliopsida</taxon>
        <taxon>Proteales</taxon>
        <taxon>Proteaceae</taxon>
        <taxon>Protea</taxon>
    </lineage>
</organism>
<dbReference type="InterPro" id="IPR051915">
    <property type="entry name" value="Cellulose_Degrad_GH3"/>
</dbReference>
<dbReference type="Gene3D" id="3.40.50.1700">
    <property type="entry name" value="Glycoside hydrolase family 3 C-terminal domain"/>
    <property type="match status" value="1"/>
</dbReference>
<feature type="transmembrane region" description="Helical" evidence="5">
    <location>
        <begin position="20"/>
        <end position="40"/>
    </location>
</feature>
<dbReference type="InterPro" id="IPR019800">
    <property type="entry name" value="Glyco_hydro_3_AS"/>
</dbReference>
<evidence type="ECO:0000256" key="5">
    <source>
        <dbReference type="SAM" id="Phobius"/>
    </source>
</evidence>
<keyword evidence="2 4" id="KW-0378">Hydrolase</keyword>
<evidence type="ECO:0000313" key="8">
    <source>
        <dbReference type="EMBL" id="KAJ4974026.1"/>
    </source>
</evidence>
<evidence type="ECO:0000256" key="1">
    <source>
        <dbReference type="ARBA" id="ARBA00005336"/>
    </source>
</evidence>
<comment type="similarity">
    <text evidence="1 4">Belongs to the glycosyl hydrolase 3 family.</text>
</comment>
<dbReference type="GO" id="GO:0008422">
    <property type="term" value="F:beta-glucosidase activity"/>
    <property type="evidence" value="ECO:0007669"/>
    <property type="project" value="TreeGrafter"/>
</dbReference>
<sequence length="661" mass="73089">MKTIETQRDKPSYDHVRVRCHYSVLHYLCILLPLFLFPSASAITAEAPYKDPSFPIEARVSDLLSRMTIKEKIGQMAQIDRSVAFPEVIRELAIGSVLNGGESAPEPGATPAMWADMIDGYQKVAMSTRLQIPVIYGTDAIHGHNNIVGATIFPHNIGLGAARDEDLMVRIGRATALEVLATGVPYPFAPCIAVCRDPRWGRCYESYSEDTEIVRRMAKIIVGLQGLPPTNHTSGYPFVAKGGRYVMGCAKHFTGDGGTEGGVDENNTVTTYKELYRIHMLPYKDAMAMGVSSVMASFSSWNGVKMHANHFLLTKILKQQMSFKGLLISDWEAVERLTNPPGLNYTHGLKAVINAGIDMIMIPFEYEKFFTTMHFLVSSGQIPISRIDDAVTRILRVKFILGLFERPMADRSLFGMFGHKKHRELAREAVRKSLVLLKNGKGDEKLLPLSKNAPKILVAGSHAHNIGYQCGGWTITWQGSSGNTTKGITILEGIKKAVSKQTQVVFEERPDEKFLSENNDFSYAIVVVGELPYAEFNGDSKELRLALDGEETIKTLCSKVKCLVIIVSGRPVVMEPYVDMMEALVAAWLPGSEAGNGIADVIFGDFDFHGKLSRTWFRRVDQLPMNYGDSHYDPLYPLGFGLQMNLSLLKSGNVTSSSSTV</sequence>
<dbReference type="SUPFAM" id="SSF51445">
    <property type="entry name" value="(Trans)glycosidases"/>
    <property type="match status" value="1"/>
</dbReference>
<dbReference type="EMBL" id="JAMYWD010000004">
    <property type="protein sequence ID" value="KAJ4974026.1"/>
    <property type="molecule type" value="Genomic_DNA"/>
</dbReference>
<name>A0A9Q0KPK2_9MAGN</name>
<gene>
    <name evidence="8" type="ORF">NE237_007200</name>
</gene>
<dbReference type="GO" id="GO:0009251">
    <property type="term" value="P:glucan catabolic process"/>
    <property type="evidence" value="ECO:0007669"/>
    <property type="project" value="TreeGrafter"/>
</dbReference>
<dbReference type="PROSITE" id="PS00775">
    <property type="entry name" value="GLYCOSYL_HYDROL_F3"/>
    <property type="match status" value="1"/>
</dbReference>
<evidence type="ECO:0000256" key="4">
    <source>
        <dbReference type="RuleBase" id="RU361161"/>
    </source>
</evidence>
<feature type="domain" description="Glycoside hydrolase family 3 N-terminal" evidence="6">
    <location>
        <begin position="68"/>
        <end position="397"/>
    </location>
</feature>